<name>A0A7G6TWZ5_9BRAD</name>
<dbReference type="AlphaFoldDB" id="A0A7G6TWZ5"/>
<accession>A0A7G6TWZ5</accession>
<organism evidence="1 2">
    <name type="scientific">Tardiphaga robiniae</name>
    <dbReference type="NCBI Taxonomy" id="943830"/>
    <lineage>
        <taxon>Bacteria</taxon>
        <taxon>Pseudomonadati</taxon>
        <taxon>Pseudomonadota</taxon>
        <taxon>Alphaproteobacteria</taxon>
        <taxon>Hyphomicrobiales</taxon>
        <taxon>Nitrobacteraceae</taxon>
        <taxon>Tardiphaga</taxon>
    </lineage>
</organism>
<evidence type="ECO:0000313" key="1">
    <source>
        <dbReference type="EMBL" id="QND71277.1"/>
    </source>
</evidence>
<reference evidence="2" key="1">
    <citation type="journal article" date="2020" name="Mol. Plant Microbe">
        <title>Rhizobial microsymbionts of the narrowly endemic Oxytropis species growing in Kamchatka are characterized by significant genetic diversity and possess a set of genes that are associated with T3SS and T6SS secretion systems and can affect the development of symbiosis.</title>
        <authorList>
            <person name="Safronova V."/>
            <person name="Guro P."/>
            <person name="Sazanova A."/>
            <person name="Kuznetsova I."/>
            <person name="Belimov A."/>
            <person name="Yakubov V."/>
            <person name="Chirak E."/>
            <person name="Afonin A."/>
            <person name="Gogolev Y."/>
            <person name="Andronov E."/>
            <person name="Tikhonovich I."/>
        </authorList>
    </citation>
    <scope>NUCLEOTIDE SEQUENCE [LARGE SCALE GENOMIC DNA]</scope>
    <source>
        <strain evidence="2">581</strain>
    </source>
</reference>
<gene>
    <name evidence="1" type="ORF">HB776_08520</name>
</gene>
<dbReference type="EMBL" id="CP050292">
    <property type="protein sequence ID" value="QND71277.1"/>
    <property type="molecule type" value="Genomic_DNA"/>
</dbReference>
<dbReference type="Proteomes" id="UP000515291">
    <property type="component" value="Chromosome"/>
</dbReference>
<dbReference type="RefSeq" id="WP_184516847.1">
    <property type="nucleotide sequence ID" value="NZ_CP050292.1"/>
</dbReference>
<dbReference type="KEGG" id="trb:HB776_08520"/>
<protein>
    <submittedName>
        <fullName evidence="1">Uncharacterized protein</fullName>
    </submittedName>
</protein>
<proteinExistence type="predicted"/>
<sequence>MAGRGKYFELLDFTKFAFPSVIGMDAAATANNLVERLGGGGFMSYGPIWSRLNPIVAGYATDAFIASEFSFHSEEWANDAMREVARLLRQYFNGRGRWFQYPQRPSKVLGFWFKPSIKGIWWVDGRAYAVLINARKQQPLFPDHLRFLARGVYELHCVEDPNDPTPLIIDLSEPQRKEGRILRAYEMPVEKAISLEEFEDAVRQFLTALQMAGVALPPEGADVVGLFKKR</sequence>
<evidence type="ECO:0000313" key="2">
    <source>
        <dbReference type="Proteomes" id="UP000515291"/>
    </source>
</evidence>